<gene>
    <name evidence="1" type="ORF">H920_14420</name>
</gene>
<evidence type="ECO:0000313" key="2">
    <source>
        <dbReference type="Proteomes" id="UP000028990"/>
    </source>
</evidence>
<sequence>MSGAAHGKDIRNCPHESWKDQTLSAQFRDKILTENFLQCPWKELTPKGLN</sequence>
<dbReference type="Proteomes" id="UP000028990">
    <property type="component" value="Unassembled WGS sequence"/>
</dbReference>
<proteinExistence type="predicted"/>
<organism evidence="1 2">
    <name type="scientific">Fukomys damarensis</name>
    <name type="common">Damaraland mole rat</name>
    <name type="synonym">Cryptomys damarensis</name>
    <dbReference type="NCBI Taxonomy" id="885580"/>
    <lineage>
        <taxon>Eukaryota</taxon>
        <taxon>Metazoa</taxon>
        <taxon>Chordata</taxon>
        <taxon>Craniata</taxon>
        <taxon>Vertebrata</taxon>
        <taxon>Euteleostomi</taxon>
        <taxon>Mammalia</taxon>
        <taxon>Eutheria</taxon>
        <taxon>Euarchontoglires</taxon>
        <taxon>Glires</taxon>
        <taxon>Rodentia</taxon>
        <taxon>Hystricomorpha</taxon>
        <taxon>Bathyergidae</taxon>
        <taxon>Fukomys</taxon>
    </lineage>
</organism>
<accession>A0A091D291</accession>
<protein>
    <submittedName>
        <fullName evidence="1">Uncharacterized protein</fullName>
    </submittedName>
</protein>
<keyword evidence="2" id="KW-1185">Reference proteome</keyword>
<reference evidence="1 2" key="1">
    <citation type="submission" date="2013-11" db="EMBL/GenBank/DDBJ databases">
        <title>The Damaraland mole rat (Fukomys damarensis) genome and evolution of African mole rats.</title>
        <authorList>
            <person name="Gladyshev V.N."/>
            <person name="Fang X."/>
        </authorList>
    </citation>
    <scope>NUCLEOTIDE SEQUENCE [LARGE SCALE GENOMIC DNA]</scope>
    <source>
        <tissue evidence="1">Liver</tissue>
    </source>
</reference>
<evidence type="ECO:0000313" key="1">
    <source>
        <dbReference type="EMBL" id="KFO24290.1"/>
    </source>
</evidence>
<dbReference type="EMBL" id="KN123629">
    <property type="protein sequence ID" value="KFO24290.1"/>
    <property type="molecule type" value="Genomic_DNA"/>
</dbReference>
<name>A0A091D291_FUKDA</name>
<dbReference type="AlphaFoldDB" id="A0A091D291"/>